<evidence type="ECO:0000313" key="1">
    <source>
        <dbReference type="EMBL" id="KER33768.1"/>
    </source>
</evidence>
<accession>A0A075A235</accession>
<dbReference type="GeneID" id="20314633"/>
<dbReference type="EMBL" id="KL596622">
    <property type="protein sequence ID" value="KER33768.1"/>
    <property type="molecule type" value="Genomic_DNA"/>
</dbReference>
<reference evidence="1 2" key="1">
    <citation type="submission" date="2013-11" db="EMBL/GenBank/DDBJ databases">
        <title>Opisthorchis viverrini - life in the bile duct.</title>
        <authorList>
            <person name="Young N.D."/>
            <person name="Nagarajan N."/>
            <person name="Lin S.J."/>
            <person name="Korhonen P.K."/>
            <person name="Jex A.R."/>
            <person name="Hall R.S."/>
            <person name="Safavi-Hemami H."/>
            <person name="Kaewkong W."/>
            <person name="Bertrand D."/>
            <person name="Gao S."/>
            <person name="Seet Q."/>
            <person name="Wongkham S."/>
            <person name="Teh B.T."/>
            <person name="Wongkham C."/>
            <person name="Intapan P.M."/>
            <person name="Maleewong W."/>
            <person name="Yang X."/>
            <person name="Hu M."/>
            <person name="Wang Z."/>
            <person name="Hofmann A."/>
            <person name="Sternberg P.W."/>
            <person name="Tan P."/>
            <person name="Wang J."/>
            <person name="Gasser R.B."/>
        </authorList>
    </citation>
    <scope>NUCLEOTIDE SEQUENCE [LARGE SCALE GENOMIC DNA]</scope>
</reference>
<protein>
    <submittedName>
        <fullName evidence="1">Uncharacterized protein</fullName>
    </submittedName>
</protein>
<dbReference type="CTD" id="20314633"/>
<dbReference type="RefSeq" id="XP_009162482.1">
    <property type="nucleotide sequence ID" value="XM_009164218.1"/>
</dbReference>
<keyword evidence="2" id="KW-1185">Reference proteome</keyword>
<dbReference type="AlphaFoldDB" id="A0A075A235"/>
<gene>
    <name evidence="1" type="ORF">T265_00445</name>
</gene>
<dbReference type="KEGG" id="ovi:T265_00445"/>
<proteinExistence type="predicted"/>
<organism evidence="1 2">
    <name type="scientific">Opisthorchis viverrini</name>
    <name type="common">Southeast Asian liver fluke</name>
    <dbReference type="NCBI Taxonomy" id="6198"/>
    <lineage>
        <taxon>Eukaryota</taxon>
        <taxon>Metazoa</taxon>
        <taxon>Spiralia</taxon>
        <taxon>Lophotrochozoa</taxon>
        <taxon>Platyhelminthes</taxon>
        <taxon>Trematoda</taxon>
        <taxon>Digenea</taxon>
        <taxon>Opisthorchiida</taxon>
        <taxon>Opisthorchiata</taxon>
        <taxon>Opisthorchiidae</taxon>
        <taxon>Opisthorchis</taxon>
    </lineage>
</organism>
<sequence length="76" mass="8226">MIICTGLIAFEAGQWRRSSREQRHTHSTGRMLVGRILSMPTHPLSGTCDTDGDLGDASFAAHALFMSAPILTAIEL</sequence>
<dbReference type="Proteomes" id="UP000054324">
    <property type="component" value="Unassembled WGS sequence"/>
</dbReference>
<name>A0A075A235_OPIVI</name>
<evidence type="ECO:0000313" key="2">
    <source>
        <dbReference type="Proteomes" id="UP000054324"/>
    </source>
</evidence>